<evidence type="ECO:0000313" key="2">
    <source>
        <dbReference type="Proteomes" id="UP000002089"/>
    </source>
</evidence>
<evidence type="ECO:0000313" key="1">
    <source>
        <dbReference type="EMBL" id="CAK24980.1"/>
    </source>
</evidence>
<reference evidence="1 2" key="1">
    <citation type="journal article" date="2006" name="J. Bacteriol.">
        <title>Genomic analysis of Pseudomonas aeruginosa phages LKD16 and LKA1: establishment of the phiKMV subgroup within the T7 supergroup.</title>
        <authorList>
            <person name="Ceyssens P.J."/>
            <person name="Lavigne R."/>
            <person name="Mattheus W."/>
            <person name="Chibeu A."/>
            <person name="Hertveldt K."/>
            <person name="Mast J."/>
            <person name="Robben J."/>
            <person name="Volckaert G."/>
        </authorList>
    </citation>
    <scope>NUCLEOTIDE SEQUENCE</scope>
</reference>
<sequence>MHKHEGIVVVAYKPGQPRSEVVAALELAGLGDDFTADVRFKRPGSEEGVAAKVNLYHEAEALVQELEDAGINGCICQGGHGWEVV</sequence>
<name>Q0E602_9CAUD</name>
<organism evidence="1 2">
    <name type="scientific">Pseudomonas phage LKA1</name>
    <dbReference type="NCBI Taxonomy" id="386793"/>
    <lineage>
        <taxon>Viruses</taxon>
        <taxon>Duplodnaviria</taxon>
        <taxon>Heunggongvirae</taxon>
        <taxon>Uroviricota</taxon>
        <taxon>Caudoviricetes</taxon>
        <taxon>Autographivirales</taxon>
        <taxon>Autoscriptoviridae</taxon>
        <taxon>Stubburvirus</taxon>
        <taxon>Stubburvirus LKA1</taxon>
    </lineage>
</organism>
<proteinExistence type="predicted"/>
<accession>Q0E602</accession>
<dbReference type="Proteomes" id="UP000002089">
    <property type="component" value="Segment"/>
</dbReference>
<dbReference type="RefSeq" id="YP_001522853.1">
    <property type="nucleotide sequence ID" value="NC_009936.1"/>
</dbReference>
<dbReference type="EMBL" id="AM265639">
    <property type="protein sequence ID" value="CAK24980.1"/>
    <property type="molecule type" value="Genomic_DNA"/>
</dbReference>
<dbReference type="KEGG" id="vg:5687491"/>
<keyword evidence="2" id="KW-1185">Reference proteome</keyword>
<protein>
    <submittedName>
        <fullName evidence="1">Uncharacterized protein</fullName>
    </submittedName>
</protein>
<dbReference type="GeneID" id="5687491"/>